<keyword evidence="6" id="KW-0547">Nucleotide-binding</keyword>
<evidence type="ECO:0000313" key="12">
    <source>
        <dbReference type="EMBL" id="TKV57696.1"/>
    </source>
</evidence>
<keyword evidence="9" id="KW-0472">Membrane</keyword>
<keyword evidence="8" id="KW-1278">Translocase</keyword>
<dbReference type="SMART" id="SM00382">
    <property type="entry name" value="AAA"/>
    <property type="match status" value="2"/>
</dbReference>
<dbReference type="PANTHER" id="PTHR43297:SF14">
    <property type="entry name" value="ATPASE AAA-TYPE CORE DOMAIN-CONTAINING PROTEIN"/>
    <property type="match status" value="1"/>
</dbReference>
<dbReference type="GO" id="GO:0015833">
    <property type="term" value="P:peptide transport"/>
    <property type="evidence" value="ECO:0007669"/>
    <property type="project" value="InterPro"/>
</dbReference>
<accession>A0A4U6QCP8</accession>
<dbReference type="GO" id="GO:0005886">
    <property type="term" value="C:plasma membrane"/>
    <property type="evidence" value="ECO:0007669"/>
    <property type="project" value="UniProtKB-SubCell"/>
</dbReference>
<keyword evidence="5" id="KW-0997">Cell inner membrane</keyword>
<evidence type="ECO:0000256" key="9">
    <source>
        <dbReference type="ARBA" id="ARBA00023136"/>
    </source>
</evidence>
<proteinExistence type="inferred from homology"/>
<dbReference type="InterPro" id="IPR027417">
    <property type="entry name" value="P-loop_NTPase"/>
</dbReference>
<dbReference type="PROSITE" id="PS50893">
    <property type="entry name" value="ABC_TRANSPORTER_2"/>
    <property type="match status" value="2"/>
</dbReference>
<keyword evidence="7 12" id="KW-0067">ATP-binding</keyword>
<feature type="compositionally biased region" description="Low complexity" evidence="10">
    <location>
        <begin position="133"/>
        <end position="145"/>
    </location>
</feature>
<dbReference type="GO" id="GO:0005524">
    <property type="term" value="F:ATP binding"/>
    <property type="evidence" value="ECO:0007669"/>
    <property type="project" value="UniProtKB-KW"/>
</dbReference>
<dbReference type="InterPro" id="IPR003439">
    <property type="entry name" value="ABC_transporter-like_ATP-bd"/>
</dbReference>
<feature type="compositionally biased region" description="Basic residues" evidence="10">
    <location>
        <begin position="123"/>
        <end position="132"/>
    </location>
</feature>
<organism evidence="12 13">
    <name type="scientific">Nakamurella flava</name>
    <dbReference type="NCBI Taxonomy" id="2576308"/>
    <lineage>
        <taxon>Bacteria</taxon>
        <taxon>Bacillati</taxon>
        <taxon>Actinomycetota</taxon>
        <taxon>Actinomycetes</taxon>
        <taxon>Nakamurellales</taxon>
        <taxon>Nakamurellaceae</taxon>
        <taxon>Nakamurella</taxon>
    </lineage>
</organism>
<gene>
    <name evidence="12" type="ORF">FDO65_16230</name>
</gene>
<evidence type="ECO:0000313" key="13">
    <source>
        <dbReference type="Proteomes" id="UP000306985"/>
    </source>
</evidence>
<dbReference type="AlphaFoldDB" id="A0A4U6QCP8"/>
<dbReference type="Gene3D" id="3.40.50.300">
    <property type="entry name" value="P-loop containing nucleotide triphosphate hydrolases"/>
    <property type="match status" value="2"/>
</dbReference>
<dbReference type="Pfam" id="PF08352">
    <property type="entry name" value="oligo_HPY"/>
    <property type="match status" value="2"/>
</dbReference>
<feature type="region of interest" description="Disordered" evidence="10">
    <location>
        <begin position="1"/>
        <end position="93"/>
    </location>
</feature>
<evidence type="ECO:0000256" key="10">
    <source>
        <dbReference type="SAM" id="MobiDB-lite"/>
    </source>
</evidence>
<dbReference type="SUPFAM" id="SSF52540">
    <property type="entry name" value="P-loop containing nucleoside triphosphate hydrolases"/>
    <property type="match status" value="2"/>
</dbReference>
<evidence type="ECO:0000256" key="3">
    <source>
        <dbReference type="ARBA" id="ARBA00022448"/>
    </source>
</evidence>
<evidence type="ECO:0000256" key="2">
    <source>
        <dbReference type="ARBA" id="ARBA00005417"/>
    </source>
</evidence>
<dbReference type="InterPro" id="IPR017871">
    <property type="entry name" value="ABC_transporter-like_CS"/>
</dbReference>
<evidence type="ECO:0000259" key="11">
    <source>
        <dbReference type="PROSITE" id="PS50893"/>
    </source>
</evidence>
<dbReference type="PANTHER" id="PTHR43297">
    <property type="entry name" value="OLIGOPEPTIDE TRANSPORT ATP-BINDING PROTEIN APPD"/>
    <property type="match status" value="1"/>
</dbReference>
<protein>
    <submittedName>
        <fullName evidence="12">ABC transporter ATP-binding protein</fullName>
    </submittedName>
</protein>
<sequence length="690" mass="72431">MADPHPGDAGSAGGQRLSLPARPAAGRPARLVADGVDPPAGDPVQRRDQRLVDDDRPAGRTARVRGHDRRRVRGAPRGSRRAAPGDEHRPALVHQWGPVPGARGRSGAAAAGPRRVGLVHHPGRVARGRHGPARAVPAAGRPAAGRGRVVKRGRGAVGKTATPGSTPDGPVAVVRDYSLSLVRNGVRSEVLHGIDLEIGRGEVLGLVGQSGSGKSMLALSLLGLLPADSQPQTGGSVVVAGVDMVSAPESQRRAVRRDSLGAIFQDPMTSLNPTMRIGRQIGEVTGDDAVSIGLLQTVGVRDAPARLTVFPHELSGGLRQRVMAAIAVAGRPALVVADEPTTALDVTVQAQLLELLRELRDDFGCSVLLITHDLGVADQIADRLAVLHHGELVEVGPAAAVVRDPQHEYTRSLLAARLTLRMPRDDRFDRATDADDATDTPPAVRLTSVRKEFRVRAGRRRGTTLIAVDGVDLDIPPGESLAVVGESGSGKSTLLRMIAGLEQPTAGSITLHGPGGGPQMVFQDAGSSLTPWLTIGELLGERLRGEHLSRTATRERVVAALGAVGLPPEVADARPGELSGGQRQRVGLARATIVPPTVLLCDEPTSALDTSMARTVLALIRDLRARLGMTVLFVTHDLAVARLMGDRIAVMQQGRVVELGPAEQVIAEPREEYTRTLLAAVPEIVGEVAS</sequence>
<dbReference type="Proteomes" id="UP000306985">
    <property type="component" value="Unassembled WGS sequence"/>
</dbReference>
<evidence type="ECO:0000256" key="6">
    <source>
        <dbReference type="ARBA" id="ARBA00022741"/>
    </source>
</evidence>
<comment type="caution">
    <text evidence="12">The sequence shown here is derived from an EMBL/GenBank/DDBJ whole genome shotgun (WGS) entry which is preliminary data.</text>
</comment>
<evidence type="ECO:0000256" key="4">
    <source>
        <dbReference type="ARBA" id="ARBA00022475"/>
    </source>
</evidence>
<dbReference type="InterPro" id="IPR050388">
    <property type="entry name" value="ABC_Ni/Peptide_Import"/>
</dbReference>
<evidence type="ECO:0000256" key="1">
    <source>
        <dbReference type="ARBA" id="ARBA00004202"/>
    </source>
</evidence>
<feature type="domain" description="ABC transporter" evidence="11">
    <location>
        <begin position="444"/>
        <end position="678"/>
    </location>
</feature>
<feature type="compositionally biased region" description="Basic and acidic residues" evidence="10">
    <location>
        <begin position="44"/>
        <end position="58"/>
    </location>
</feature>
<feature type="compositionally biased region" description="Low complexity" evidence="10">
    <location>
        <begin position="16"/>
        <end position="31"/>
    </location>
</feature>
<dbReference type="InterPro" id="IPR003593">
    <property type="entry name" value="AAA+_ATPase"/>
</dbReference>
<evidence type="ECO:0000256" key="8">
    <source>
        <dbReference type="ARBA" id="ARBA00022967"/>
    </source>
</evidence>
<evidence type="ECO:0000256" key="5">
    <source>
        <dbReference type="ARBA" id="ARBA00022519"/>
    </source>
</evidence>
<keyword evidence="3" id="KW-0813">Transport</keyword>
<feature type="region of interest" description="Disordered" evidence="10">
    <location>
        <begin position="123"/>
        <end position="145"/>
    </location>
</feature>
<name>A0A4U6QCP8_9ACTN</name>
<feature type="compositionally biased region" description="Basic residues" evidence="10">
    <location>
        <begin position="62"/>
        <end position="80"/>
    </location>
</feature>
<dbReference type="PROSITE" id="PS00211">
    <property type="entry name" value="ABC_TRANSPORTER_1"/>
    <property type="match status" value="1"/>
</dbReference>
<keyword evidence="4" id="KW-1003">Cell membrane</keyword>
<comment type="subcellular location">
    <subcellularLocation>
        <location evidence="1">Cell membrane</location>
        <topology evidence="1">Peripheral membrane protein</topology>
    </subcellularLocation>
</comment>
<dbReference type="InterPro" id="IPR013563">
    <property type="entry name" value="Oligopep_ABC_C"/>
</dbReference>
<keyword evidence="13" id="KW-1185">Reference proteome</keyword>
<reference evidence="12 13" key="1">
    <citation type="submission" date="2019-05" db="EMBL/GenBank/DDBJ databases">
        <title>Nakamurella sp. N5BH11, whole genome shotgun sequence.</title>
        <authorList>
            <person name="Tuo L."/>
        </authorList>
    </citation>
    <scope>NUCLEOTIDE SEQUENCE [LARGE SCALE GENOMIC DNA]</scope>
    <source>
        <strain evidence="12 13">N5BH11</strain>
    </source>
</reference>
<dbReference type="EMBL" id="SZZH01000004">
    <property type="protein sequence ID" value="TKV57696.1"/>
    <property type="molecule type" value="Genomic_DNA"/>
</dbReference>
<dbReference type="OrthoDB" id="8036461at2"/>
<evidence type="ECO:0000256" key="7">
    <source>
        <dbReference type="ARBA" id="ARBA00022840"/>
    </source>
</evidence>
<feature type="domain" description="ABC transporter" evidence="11">
    <location>
        <begin position="174"/>
        <end position="414"/>
    </location>
</feature>
<comment type="similarity">
    <text evidence="2">Belongs to the ABC transporter superfamily.</text>
</comment>
<dbReference type="GO" id="GO:0016887">
    <property type="term" value="F:ATP hydrolysis activity"/>
    <property type="evidence" value="ECO:0007669"/>
    <property type="project" value="InterPro"/>
</dbReference>
<dbReference type="Pfam" id="PF00005">
    <property type="entry name" value="ABC_tran"/>
    <property type="match status" value="2"/>
</dbReference>
<dbReference type="CDD" id="cd03257">
    <property type="entry name" value="ABC_NikE_OppD_transporters"/>
    <property type="match status" value="2"/>
</dbReference>